<evidence type="ECO:0008006" key="4">
    <source>
        <dbReference type="Google" id="ProtNLM"/>
    </source>
</evidence>
<keyword evidence="3" id="KW-1185">Reference proteome</keyword>
<accession>A0ABS1CKQ8</accession>
<name>A0ABS1CKQ8_9GAMM</name>
<protein>
    <recommendedName>
        <fullName evidence="4">Copper-binding protein</fullName>
    </recommendedName>
</protein>
<evidence type="ECO:0000313" key="2">
    <source>
        <dbReference type="EMBL" id="MBK1632510.1"/>
    </source>
</evidence>
<reference evidence="2 3" key="1">
    <citation type="journal article" date="2020" name="Microorganisms">
        <title>Osmotic Adaptation and Compatible Solute Biosynthesis of Phototrophic Bacteria as Revealed from Genome Analyses.</title>
        <authorList>
            <person name="Imhoff J.F."/>
            <person name="Rahn T."/>
            <person name="Kunzel S."/>
            <person name="Keller A."/>
            <person name="Neulinger S.C."/>
        </authorList>
    </citation>
    <scope>NUCLEOTIDE SEQUENCE [LARGE SCALE GENOMIC DNA]</scope>
    <source>
        <strain evidence="2 3">DSM 6210</strain>
    </source>
</reference>
<dbReference type="Proteomes" id="UP000748752">
    <property type="component" value="Unassembled WGS sequence"/>
</dbReference>
<dbReference type="RefSeq" id="WP_200240122.1">
    <property type="nucleotide sequence ID" value="NZ_NRRV01000050.1"/>
</dbReference>
<evidence type="ECO:0000313" key="3">
    <source>
        <dbReference type="Proteomes" id="UP000748752"/>
    </source>
</evidence>
<evidence type="ECO:0000256" key="1">
    <source>
        <dbReference type="SAM" id="SignalP"/>
    </source>
</evidence>
<organism evidence="2 3">
    <name type="scientific">Thiohalocapsa halophila</name>
    <dbReference type="NCBI Taxonomy" id="69359"/>
    <lineage>
        <taxon>Bacteria</taxon>
        <taxon>Pseudomonadati</taxon>
        <taxon>Pseudomonadota</taxon>
        <taxon>Gammaproteobacteria</taxon>
        <taxon>Chromatiales</taxon>
        <taxon>Chromatiaceae</taxon>
        <taxon>Thiohalocapsa</taxon>
    </lineage>
</organism>
<keyword evidence="1" id="KW-0732">Signal</keyword>
<sequence length="187" mass="19744">MSHKPAVIAVVSLLLAAPLYAEVDLQTQPVVAEAIETKIEGEVMVVNTNTRLMTLKLADGTYKVLHVPPEVERLEEIKIGDMVTITESTTALIELQTGRDAGAMGAEGETQVTVEPGDKPAGSITDALTLYGKIVGVDKAAGTMTIQGAETTRVFPVEDAALLDELEVGDGVVAEFRNVITGEVTVK</sequence>
<comment type="caution">
    <text evidence="2">The sequence shown here is derived from an EMBL/GenBank/DDBJ whole genome shotgun (WGS) entry which is preliminary data.</text>
</comment>
<gene>
    <name evidence="2" type="ORF">CKO31_17530</name>
</gene>
<feature type="chain" id="PRO_5047014405" description="Copper-binding protein" evidence="1">
    <location>
        <begin position="22"/>
        <end position="187"/>
    </location>
</feature>
<dbReference type="EMBL" id="NRRV01000050">
    <property type="protein sequence ID" value="MBK1632510.1"/>
    <property type="molecule type" value="Genomic_DNA"/>
</dbReference>
<proteinExistence type="predicted"/>
<feature type="signal peptide" evidence="1">
    <location>
        <begin position="1"/>
        <end position="21"/>
    </location>
</feature>